<accession>A0A8F2PYX2</accession>
<dbReference type="InterPro" id="IPR010987">
    <property type="entry name" value="Glutathione-S-Trfase_C-like"/>
</dbReference>
<dbReference type="EC" id="2.5.1.18" evidence="2"/>
<dbReference type="GO" id="GO:0006749">
    <property type="term" value="P:glutathione metabolic process"/>
    <property type="evidence" value="ECO:0007669"/>
    <property type="project" value="TreeGrafter"/>
</dbReference>
<evidence type="ECO:0000313" key="8">
    <source>
        <dbReference type="EMBL" id="QWV59561.1"/>
    </source>
</evidence>
<evidence type="ECO:0000259" key="6">
    <source>
        <dbReference type="PROSITE" id="PS50404"/>
    </source>
</evidence>
<dbReference type="SUPFAM" id="SSF52833">
    <property type="entry name" value="Thioredoxin-like"/>
    <property type="match status" value="1"/>
</dbReference>
<feature type="domain" description="GST C-terminal" evidence="7">
    <location>
        <begin position="82"/>
        <end position="204"/>
    </location>
</feature>
<keyword evidence="3 8" id="KW-0808">Transferase</keyword>
<comment type="catalytic activity">
    <reaction evidence="5">
        <text>RX + glutathione = an S-substituted glutathione + a halide anion + H(+)</text>
        <dbReference type="Rhea" id="RHEA:16437"/>
        <dbReference type="ChEBI" id="CHEBI:15378"/>
        <dbReference type="ChEBI" id="CHEBI:16042"/>
        <dbReference type="ChEBI" id="CHEBI:17792"/>
        <dbReference type="ChEBI" id="CHEBI:57925"/>
        <dbReference type="ChEBI" id="CHEBI:90779"/>
        <dbReference type="EC" id="2.5.1.18"/>
    </reaction>
</comment>
<dbReference type="SUPFAM" id="SSF47616">
    <property type="entry name" value="GST C-terminal domain-like"/>
    <property type="match status" value="1"/>
</dbReference>
<evidence type="ECO:0000256" key="4">
    <source>
        <dbReference type="ARBA" id="ARBA00038317"/>
    </source>
</evidence>
<feature type="domain" description="GST N-terminal" evidence="6">
    <location>
        <begin position="1"/>
        <end position="80"/>
    </location>
</feature>
<evidence type="ECO:0000259" key="7">
    <source>
        <dbReference type="PROSITE" id="PS50405"/>
    </source>
</evidence>
<dbReference type="EMBL" id="MW759292">
    <property type="protein sequence ID" value="QWV59561.1"/>
    <property type="molecule type" value="mRNA"/>
</dbReference>
<dbReference type="PROSITE" id="PS50404">
    <property type="entry name" value="GST_NTER"/>
    <property type="match status" value="1"/>
</dbReference>
<comment type="subunit">
    <text evidence="1">Homodimer.</text>
</comment>
<dbReference type="Pfam" id="PF02798">
    <property type="entry name" value="GST_N"/>
    <property type="match status" value="1"/>
</dbReference>
<dbReference type="InterPro" id="IPR004045">
    <property type="entry name" value="Glutathione_S-Trfase_N"/>
</dbReference>
<dbReference type="GO" id="GO:0004364">
    <property type="term" value="F:glutathione transferase activity"/>
    <property type="evidence" value="ECO:0007669"/>
    <property type="project" value="UniProtKB-EC"/>
</dbReference>
<dbReference type="Gene3D" id="1.20.1050.10">
    <property type="match status" value="1"/>
</dbReference>
<dbReference type="SFLD" id="SFLDS00019">
    <property type="entry name" value="Glutathione_Transferase_(cytos"/>
    <property type="match status" value="1"/>
</dbReference>
<dbReference type="CDD" id="cd03192">
    <property type="entry name" value="GST_C_Sigma_like"/>
    <property type="match status" value="1"/>
</dbReference>
<dbReference type="AlphaFoldDB" id="A0A8F2PYX2"/>
<evidence type="ECO:0000256" key="5">
    <source>
        <dbReference type="ARBA" id="ARBA00047960"/>
    </source>
</evidence>
<protein>
    <recommendedName>
        <fullName evidence="2">glutathione transferase</fullName>
        <ecNumber evidence="2">2.5.1.18</ecNumber>
    </recommendedName>
</protein>
<organism evidence="8">
    <name type="scientific">Lasioderma serricorne</name>
    <name type="common">cigarette beetle</name>
    <dbReference type="NCBI Taxonomy" id="295660"/>
    <lineage>
        <taxon>Eukaryota</taxon>
        <taxon>Metazoa</taxon>
        <taxon>Ecdysozoa</taxon>
        <taxon>Arthropoda</taxon>
        <taxon>Hexapoda</taxon>
        <taxon>Insecta</taxon>
        <taxon>Pterygota</taxon>
        <taxon>Neoptera</taxon>
        <taxon>Endopterygota</taxon>
        <taxon>Coleoptera</taxon>
        <taxon>Polyphaga</taxon>
        <taxon>Bostrichiformia</taxon>
        <taxon>Ptinidae</taxon>
        <taxon>Xyletininae</taxon>
        <taxon>Lasioderma</taxon>
    </lineage>
</organism>
<comment type="similarity">
    <text evidence="4">Belongs to the GST superfamily. Sigma family.</text>
</comment>
<dbReference type="Gene3D" id="3.40.30.10">
    <property type="entry name" value="Glutaredoxin"/>
    <property type="match status" value="1"/>
</dbReference>
<dbReference type="Pfam" id="PF14497">
    <property type="entry name" value="GST_C_3"/>
    <property type="match status" value="1"/>
</dbReference>
<dbReference type="PANTHER" id="PTHR11571:SF224">
    <property type="entry name" value="HEMATOPOIETIC PROSTAGLANDIN D SYNTHASE"/>
    <property type="match status" value="1"/>
</dbReference>
<dbReference type="CDD" id="cd03039">
    <property type="entry name" value="GST_N_Sigma_like"/>
    <property type="match status" value="1"/>
</dbReference>
<dbReference type="PROSITE" id="PS50405">
    <property type="entry name" value="GST_CTER"/>
    <property type="match status" value="1"/>
</dbReference>
<evidence type="ECO:0000256" key="2">
    <source>
        <dbReference type="ARBA" id="ARBA00012452"/>
    </source>
</evidence>
<dbReference type="SFLD" id="SFLDG00363">
    <property type="entry name" value="AMPS_(cytGST):_Alpha-__Mu-__Pi"/>
    <property type="match status" value="1"/>
</dbReference>
<dbReference type="InterPro" id="IPR040079">
    <property type="entry name" value="Glutathione_S-Trfase"/>
</dbReference>
<dbReference type="InterPro" id="IPR036249">
    <property type="entry name" value="Thioredoxin-like_sf"/>
</dbReference>
<sequence>MKYKLTYFNITGLAESIRYIFSYAGVEFEDDRIEYDLEKWRAKKDRPLFGTLPLLEVDGKLTHQSVAIARFVGKKAKLVGKDDWENLEIDAIVDTQVDFRLKMGAFFQEQDPEKKAKAKEEFLKETLPFYMSRFEKIVEENGGYFAAGKLTWADFFFVGMLGAFNGIVGVDIIDGYHNLQELKNKVENLPGVTEWIEKRPKTQF</sequence>
<dbReference type="SFLD" id="SFLDG01205">
    <property type="entry name" value="AMPS.1"/>
    <property type="match status" value="1"/>
</dbReference>
<name>A0A8F2PYX2_9COLE</name>
<reference evidence="8" key="1">
    <citation type="submission" date="2021-03" db="EMBL/GenBank/DDBJ databases">
        <title>Identification of cDNAs encoding glutathione S-transferases from the cigarette beetle Lasioderma serricorne.</title>
        <authorList>
            <person name="Liu S."/>
        </authorList>
    </citation>
    <scope>NUCLEOTIDE SEQUENCE</scope>
    <source>
        <strain evidence="8">HF</strain>
    </source>
</reference>
<dbReference type="InterPro" id="IPR004046">
    <property type="entry name" value="GST_C"/>
</dbReference>
<dbReference type="InterPro" id="IPR050213">
    <property type="entry name" value="GST_superfamily"/>
</dbReference>
<dbReference type="InterPro" id="IPR036282">
    <property type="entry name" value="Glutathione-S-Trfase_C_sf"/>
</dbReference>
<evidence type="ECO:0000256" key="1">
    <source>
        <dbReference type="ARBA" id="ARBA00011738"/>
    </source>
</evidence>
<evidence type="ECO:0000256" key="3">
    <source>
        <dbReference type="ARBA" id="ARBA00022679"/>
    </source>
</evidence>
<proteinExistence type="evidence at transcript level"/>
<dbReference type="FunFam" id="1.20.1050.10:FF:000030">
    <property type="entry name" value="Glutathione S-transferase S1"/>
    <property type="match status" value="1"/>
</dbReference>
<dbReference type="PANTHER" id="PTHR11571">
    <property type="entry name" value="GLUTATHIONE S-TRANSFERASE"/>
    <property type="match status" value="1"/>
</dbReference>